<proteinExistence type="predicted"/>
<dbReference type="InterPro" id="IPR052020">
    <property type="entry name" value="Cyclic_di-GMP/3'3'-cGAMP_PDE"/>
</dbReference>
<reference evidence="3 4" key="1">
    <citation type="submission" date="2018-08" db="EMBL/GenBank/DDBJ databases">
        <title>Draft genome sequence of Psychrilyobacter sp. strain SD5 isolated from Black Sea water.</title>
        <authorList>
            <person name="Yadav S."/>
            <person name="Villanueva L."/>
            <person name="Damste J.S.S."/>
        </authorList>
    </citation>
    <scope>NUCLEOTIDE SEQUENCE [LARGE SCALE GENOMIC DNA]</scope>
    <source>
        <strain evidence="3 4">SD5</strain>
    </source>
</reference>
<dbReference type="SMART" id="SM00471">
    <property type="entry name" value="HDc"/>
    <property type="match status" value="1"/>
</dbReference>
<dbReference type="PANTHER" id="PTHR45228:SF8">
    <property type="entry name" value="TWO-COMPONENT RESPONSE REGULATOR-RELATED"/>
    <property type="match status" value="1"/>
</dbReference>
<dbReference type="Pfam" id="PF13487">
    <property type="entry name" value="HD_5"/>
    <property type="match status" value="1"/>
</dbReference>
<keyword evidence="1" id="KW-0812">Transmembrane</keyword>
<dbReference type="EMBL" id="QUAJ01000006">
    <property type="protein sequence ID" value="REI42024.1"/>
    <property type="molecule type" value="Genomic_DNA"/>
</dbReference>
<protein>
    <submittedName>
        <fullName evidence="3">HD domain-containing protein</fullName>
    </submittedName>
</protein>
<dbReference type="SUPFAM" id="SSF109604">
    <property type="entry name" value="HD-domain/PDEase-like"/>
    <property type="match status" value="1"/>
</dbReference>
<evidence type="ECO:0000256" key="1">
    <source>
        <dbReference type="SAM" id="Phobius"/>
    </source>
</evidence>
<sequence length="725" mass="84665">MNKLLFSIFILLSVSIYGIENLNIPLNKDEKEWITANKNKNITIYLDKDRGILNYYSKGKRKGVFPNIIKVLEENTGLSFNIIDEDTEIFESSVDLGIPDIVMGVEDYKRNNKEYEYIDTPVELDGVAITRKDYPSIDFKEDNFGKKIVYEEGDQIKNKIIKKYGNLITLISKPNQKEAVEAILSKEADVYIEDYQEALKYLVKTPNNNVKLNYFSKVIKTDYYTGGKAEFQPLLDIIERIFDNKDLTMKFFHEETLSYTKNKLEISNEIQEYIKNRKKIKVFLPSFEEFPQLFYINENKVPEGFLNNYFYEIDKILGIQIEFERENIDFDVDPFILSVNGEELISENEEILITEPYTQIPLLIFNSSDESYVPYFDNLKKYRIAVVRNSFIERYLLYKGLGNNLIRFKNIREVLTAVSSKKADILIGELQQIDYFSKLYSIRDLQVAGTIQDKLELSFGIPKEDKTLYFLINSLNNEFSYRIKEDKDKFFIQKIKIAKDYKLSIVISAVSILLLSFVYNHLRKFKNTSMKLKKLTIGLVETLENANTFNDEDTGAHIKRLNKYSELLAEELKMPNYFVNEIGLYASLHDVGKIGIPDNILKKPGKLTEEEFETMKNHVEIGYNLMKDLDISPVALNIVRYHHEKWNGLGYGKGLKGEEIPIEARIVALADVYDALRQERVYKKAFTHEKSIEIIRSESGRHFDPEIVKIFIKKHKNFERIFEEN</sequence>
<dbReference type="InterPro" id="IPR003607">
    <property type="entry name" value="HD/PDEase_dom"/>
</dbReference>
<gene>
    <name evidence="3" type="ORF">DYH56_04695</name>
</gene>
<keyword evidence="1" id="KW-1133">Transmembrane helix</keyword>
<evidence type="ECO:0000259" key="2">
    <source>
        <dbReference type="PROSITE" id="PS51832"/>
    </source>
</evidence>
<dbReference type="Gene3D" id="3.40.190.10">
    <property type="entry name" value="Periplasmic binding protein-like II"/>
    <property type="match status" value="4"/>
</dbReference>
<organism evidence="3 4">
    <name type="scientific">Psychrilyobacter piezotolerans</name>
    <dbReference type="NCBI Taxonomy" id="2293438"/>
    <lineage>
        <taxon>Bacteria</taxon>
        <taxon>Fusobacteriati</taxon>
        <taxon>Fusobacteriota</taxon>
        <taxon>Fusobacteriia</taxon>
        <taxon>Fusobacteriales</taxon>
        <taxon>Fusobacteriaceae</taxon>
        <taxon>Psychrilyobacter</taxon>
    </lineage>
</organism>
<dbReference type="InterPro" id="IPR037522">
    <property type="entry name" value="HD_GYP_dom"/>
</dbReference>
<keyword evidence="1" id="KW-0472">Membrane</keyword>
<evidence type="ECO:0000313" key="3">
    <source>
        <dbReference type="EMBL" id="REI42024.1"/>
    </source>
</evidence>
<dbReference type="PANTHER" id="PTHR45228">
    <property type="entry name" value="CYCLIC DI-GMP PHOSPHODIESTERASE TM_0186-RELATED"/>
    <property type="match status" value="1"/>
</dbReference>
<feature type="domain" description="HD-GYP" evidence="2">
    <location>
        <begin position="532"/>
        <end position="725"/>
    </location>
</feature>
<accession>A0ABX9KIH9</accession>
<dbReference type="Gene3D" id="1.10.3210.10">
    <property type="entry name" value="Hypothetical protein af1432"/>
    <property type="match status" value="1"/>
</dbReference>
<comment type="caution">
    <text evidence="3">The sequence shown here is derived from an EMBL/GenBank/DDBJ whole genome shotgun (WGS) entry which is preliminary data.</text>
</comment>
<evidence type="ECO:0000313" key="4">
    <source>
        <dbReference type="Proteomes" id="UP000263486"/>
    </source>
</evidence>
<dbReference type="PROSITE" id="PS51832">
    <property type="entry name" value="HD_GYP"/>
    <property type="match status" value="1"/>
</dbReference>
<keyword evidence="4" id="KW-1185">Reference proteome</keyword>
<feature type="transmembrane region" description="Helical" evidence="1">
    <location>
        <begin position="503"/>
        <end position="522"/>
    </location>
</feature>
<dbReference type="Proteomes" id="UP000263486">
    <property type="component" value="Unassembled WGS sequence"/>
</dbReference>
<dbReference type="SUPFAM" id="SSF53850">
    <property type="entry name" value="Periplasmic binding protein-like II"/>
    <property type="match status" value="2"/>
</dbReference>
<dbReference type="RefSeq" id="WP_114641708.1">
    <property type="nucleotide sequence ID" value="NZ_JAACIO010000007.1"/>
</dbReference>
<name>A0ABX9KIH9_9FUSO</name>
<dbReference type="CDD" id="cd00077">
    <property type="entry name" value="HDc"/>
    <property type="match status" value="1"/>
</dbReference>